<evidence type="ECO:0000313" key="2">
    <source>
        <dbReference type="EMBL" id="RFT14918.1"/>
    </source>
</evidence>
<dbReference type="InterPro" id="IPR005835">
    <property type="entry name" value="NTP_transferase_dom"/>
</dbReference>
<accession>A0A3E2BJK1</accession>
<proteinExistence type="predicted"/>
<gene>
    <name evidence="2" type="ORF">OP8BY_1428</name>
</gene>
<comment type="caution">
    <text evidence="2">The sequence shown here is derived from an EMBL/GenBank/DDBJ whole genome shotgun (WGS) entry which is preliminary data.</text>
</comment>
<dbReference type="SUPFAM" id="SSF53448">
    <property type="entry name" value="Nucleotide-diphospho-sugar transferases"/>
    <property type="match status" value="1"/>
</dbReference>
<dbReference type="InterPro" id="IPR029044">
    <property type="entry name" value="Nucleotide-diphossugar_trans"/>
</dbReference>
<dbReference type="Gene3D" id="3.90.550.10">
    <property type="entry name" value="Spore Coat Polysaccharide Biosynthesis Protein SpsA, Chain A"/>
    <property type="match status" value="1"/>
</dbReference>
<dbReference type="EMBL" id="QUAH01000016">
    <property type="protein sequence ID" value="RFT14918.1"/>
    <property type="molecule type" value="Genomic_DNA"/>
</dbReference>
<feature type="domain" description="Nucleotidyl transferase" evidence="1">
    <location>
        <begin position="7"/>
        <end position="136"/>
    </location>
</feature>
<name>A0A3E2BJK1_9BACT</name>
<organism evidence="2 3">
    <name type="scientific">Candidatus Saccharicenans subterraneus</name>
    <dbReference type="NCBI Taxonomy" id="2508984"/>
    <lineage>
        <taxon>Bacteria</taxon>
        <taxon>Candidatus Aminicenantota</taxon>
        <taxon>Candidatus Aminicenantia</taxon>
        <taxon>Candidatus Aminicenantales</taxon>
        <taxon>Candidatus Saccharicenantaceae</taxon>
        <taxon>Candidatus Saccharicenans</taxon>
    </lineage>
</organism>
<protein>
    <recommendedName>
        <fullName evidence="1">Nucleotidyl transferase domain-containing protein</fullName>
    </recommendedName>
</protein>
<dbReference type="Proteomes" id="UP000257323">
    <property type="component" value="Unassembled WGS sequence"/>
</dbReference>
<dbReference type="Pfam" id="PF00483">
    <property type="entry name" value="NTP_transferase"/>
    <property type="match status" value="1"/>
</dbReference>
<reference evidence="2 3" key="1">
    <citation type="submission" date="2018-08" db="EMBL/GenBank/DDBJ databases">
        <title>Genome analysis of the thermophilic bacterium of the candidate phylum Aminicenantes from deep subsurface aquifer revealed its physiology and ecological role.</title>
        <authorList>
            <person name="Kadnikov V.V."/>
            <person name="Mardanov A.V."/>
            <person name="Beletsky A.V."/>
            <person name="Karnachuk O.V."/>
            <person name="Ravin N.V."/>
        </authorList>
    </citation>
    <scope>NUCLEOTIDE SEQUENCE [LARGE SCALE GENOMIC DNA]</scope>
    <source>
        <strain evidence="2">BY38</strain>
    </source>
</reference>
<dbReference type="AlphaFoldDB" id="A0A3E2BJK1"/>
<evidence type="ECO:0000259" key="1">
    <source>
        <dbReference type="Pfam" id="PF00483"/>
    </source>
</evidence>
<sequence length="292" mass="33272">MKKLTLVIMAAGIGSRYGGLKQVDPVGPNGELIIDYSLFDARRAGIEHVVFIIRRDLARVFQEKIGFRAERYFSVDYVLQELDRGLPPGFSVPPDRVKPWGTGHAVLLCRRVVPGNFLVINADDFYGFDAIKKLADYMLEVEDEPTHYNYALVGYRLGNTLSEHGHVARGICRISEDGYLLDLRERTKVQRFPDGIKYTEDGQTYHPLSADDIASMNIFGLTPSIFDELEARFRRFLSDPATNLSRSEFYIPEVVGALSREKKARVRVLTTEDQWYGVTYQEDRPWVQAGIR</sequence>
<evidence type="ECO:0000313" key="3">
    <source>
        <dbReference type="Proteomes" id="UP000257323"/>
    </source>
</evidence>